<reference evidence="1" key="1">
    <citation type="journal article" date="2020" name="Stud. Mycol.">
        <title>101 Dothideomycetes genomes: a test case for predicting lifestyles and emergence of pathogens.</title>
        <authorList>
            <person name="Haridas S."/>
            <person name="Albert R."/>
            <person name="Binder M."/>
            <person name="Bloem J."/>
            <person name="Labutti K."/>
            <person name="Salamov A."/>
            <person name="Andreopoulos B."/>
            <person name="Baker S."/>
            <person name="Barry K."/>
            <person name="Bills G."/>
            <person name="Bluhm B."/>
            <person name="Cannon C."/>
            <person name="Castanera R."/>
            <person name="Culley D."/>
            <person name="Daum C."/>
            <person name="Ezra D."/>
            <person name="Gonzalez J."/>
            <person name="Henrissat B."/>
            <person name="Kuo A."/>
            <person name="Liang C."/>
            <person name="Lipzen A."/>
            <person name="Lutzoni F."/>
            <person name="Magnuson J."/>
            <person name="Mondo S."/>
            <person name="Nolan M."/>
            <person name="Ohm R."/>
            <person name="Pangilinan J."/>
            <person name="Park H.-J."/>
            <person name="Ramirez L."/>
            <person name="Alfaro M."/>
            <person name="Sun H."/>
            <person name="Tritt A."/>
            <person name="Yoshinaga Y."/>
            <person name="Zwiers L.-H."/>
            <person name="Turgeon B."/>
            <person name="Goodwin S."/>
            <person name="Spatafora J."/>
            <person name="Crous P."/>
            <person name="Grigoriev I."/>
        </authorList>
    </citation>
    <scope>NUCLEOTIDE SEQUENCE</scope>
    <source>
        <strain evidence="1">ATCC 200398</strain>
    </source>
</reference>
<evidence type="ECO:0000313" key="2">
    <source>
        <dbReference type="Proteomes" id="UP000799755"/>
    </source>
</evidence>
<proteinExistence type="predicted"/>
<dbReference type="Proteomes" id="UP000799755">
    <property type="component" value="Unassembled WGS sequence"/>
</dbReference>
<comment type="caution">
    <text evidence="1">The sequence shown here is derived from an EMBL/GenBank/DDBJ whole genome shotgun (WGS) entry which is preliminary data.</text>
</comment>
<feature type="non-terminal residue" evidence="1">
    <location>
        <position position="1"/>
    </location>
</feature>
<accession>A0ACB6QRG3</accession>
<name>A0ACB6QRG3_9PLEO</name>
<keyword evidence="2" id="KW-1185">Reference proteome</keyword>
<dbReference type="EMBL" id="MU003512">
    <property type="protein sequence ID" value="KAF2469496.1"/>
    <property type="molecule type" value="Genomic_DNA"/>
</dbReference>
<evidence type="ECO:0000313" key="1">
    <source>
        <dbReference type="EMBL" id="KAF2469496.1"/>
    </source>
</evidence>
<protein>
    <submittedName>
        <fullName evidence="1">Uncharacterized protein</fullName>
    </submittedName>
</protein>
<gene>
    <name evidence="1" type="ORF">BDR25DRAFT_229205</name>
</gene>
<organism evidence="1 2">
    <name type="scientific">Lindgomyces ingoldianus</name>
    <dbReference type="NCBI Taxonomy" id="673940"/>
    <lineage>
        <taxon>Eukaryota</taxon>
        <taxon>Fungi</taxon>
        <taxon>Dikarya</taxon>
        <taxon>Ascomycota</taxon>
        <taxon>Pezizomycotina</taxon>
        <taxon>Dothideomycetes</taxon>
        <taxon>Pleosporomycetidae</taxon>
        <taxon>Pleosporales</taxon>
        <taxon>Lindgomycetaceae</taxon>
        <taxon>Lindgomyces</taxon>
    </lineage>
</organism>
<sequence length="289" mass="32583">RIWYNWRNKSTDGLPLSMLMLWSSCAVPFGVYAIVQRFNFALQFQPQCFGALTLICWGQALVYSHRWRTWTATLATISVALGLGLIELVLIITLRRPYYNGVKWPMMMMAIIASVMQAAGLILPYFELAKRNGRVIGINFIFLAVDYSGAFFSVMALVAQNTFDILGGSLYIVCMSLETGIFLSHWIWLWRVRHIRREAKKAGVSYDEYIARHPFKKLRRSDSVDVIADVEACPVDSNRNSTITPLEKCRMKPAKGSLDFTKTEVANLDPAIIGQGNQPQNTADSAGRV</sequence>